<dbReference type="InterPro" id="IPR000847">
    <property type="entry name" value="LysR_HTH_N"/>
</dbReference>
<dbReference type="RefSeq" id="WP_272752706.1">
    <property type="nucleotide sequence ID" value="NZ_JAQQLF010000020.1"/>
</dbReference>
<comment type="similarity">
    <text evidence="1">Belongs to the LysR transcriptional regulatory family.</text>
</comment>
<dbReference type="SUPFAM" id="SSF46785">
    <property type="entry name" value="Winged helix' DNA-binding domain"/>
    <property type="match status" value="1"/>
</dbReference>
<proteinExistence type="inferred from homology"/>
<evidence type="ECO:0000256" key="3">
    <source>
        <dbReference type="ARBA" id="ARBA00023125"/>
    </source>
</evidence>
<dbReference type="Pfam" id="PF00126">
    <property type="entry name" value="HTH_1"/>
    <property type="match status" value="1"/>
</dbReference>
<sequence length="297" mass="32433">MDRLAALQVFQAIVEAGSFVGAAQRLDMSGAMVSKQLAALEKHLGCRLIQRTTRRMTLTEAGQDYSRRIGPILAQLEEADALAQQQSVSVHGKLRMSAPLSFGMRFLGGWMARLHASHPQLDIELMLSDEQVDLVEAGFDLALRISTQPLPGQLVARPLGEIAMVLCAAPAYLARHGTPRTLAELASHACLRYSLQQTQQFWQFGHGHTLYQQAVNGPLLANNGDVLVSAAIAGMGIAYQPEFLLADALQDGRLQRITLDVSPLAAQVYAVYPARRYLPQKVQLTLSLLQTMLQSPP</sequence>
<evidence type="ECO:0000256" key="4">
    <source>
        <dbReference type="ARBA" id="ARBA00023163"/>
    </source>
</evidence>
<keyword evidence="4" id="KW-0804">Transcription</keyword>
<comment type="caution">
    <text evidence="6">The sequence shown here is derived from an EMBL/GenBank/DDBJ whole genome shotgun (WGS) entry which is preliminary data.</text>
</comment>
<dbReference type="EMBL" id="JAQQLF010000020">
    <property type="protein sequence ID" value="MDC7718467.1"/>
    <property type="molecule type" value="Genomic_DNA"/>
</dbReference>
<keyword evidence="3" id="KW-0238">DNA-binding</keyword>
<dbReference type="InterPro" id="IPR036390">
    <property type="entry name" value="WH_DNA-bd_sf"/>
</dbReference>
<dbReference type="Gene3D" id="1.10.10.10">
    <property type="entry name" value="Winged helix-like DNA-binding domain superfamily/Winged helix DNA-binding domain"/>
    <property type="match status" value="1"/>
</dbReference>
<evidence type="ECO:0000256" key="1">
    <source>
        <dbReference type="ARBA" id="ARBA00009437"/>
    </source>
</evidence>
<dbReference type="PANTHER" id="PTHR30537">
    <property type="entry name" value="HTH-TYPE TRANSCRIPTIONAL REGULATOR"/>
    <property type="match status" value="1"/>
</dbReference>
<dbReference type="InterPro" id="IPR058163">
    <property type="entry name" value="LysR-type_TF_proteobact-type"/>
</dbReference>
<dbReference type="PANTHER" id="PTHR30537:SF35">
    <property type="entry name" value="TRANSCRIPTIONAL REGULATORY PROTEIN"/>
    <property type="match status" value="1"/>
</dbReference>
<evidence type="ECO:0000313" key="6">
    <source>
        <dbReference type="EMBL" id="MDC7718467.1"/>
    </source>
</evidence>
<dbReference type="Gene3D" id="3.40.190.290">
    <property type="match status" value="1"/>
</dbReference>
<dbReference type="PROSITE" id="PS50931">
    <property type="entry name" value="HTH_LYSR"/>
    <property type="match status" value="1"/>
</dbReference>
<dbReference type="SUPFAM" id="SSF53850">
    <property type="entry name" value="Periplasmic binding protein-like II"/>
    <property type="match status" value="1"/>
</dbReference>
<accession>A0ABT5J0V2</accession>
<gene>
    <name evidence="6" type="ORF">PQU95_14735</name>
</gene>
<organism evidence="6 7">
    <name type="scientific">Vogesella aquatica</name>
    <dbReference type="NCBI Taxonomy" id="2984206"/>
    <lineage>
        <taxon>Bacteria</taxon>
        <taxon>Pseudomonadati</taxon>
        <taxon>Pseudomonadota</taxon>
        <taxon>Betaproteobacteria</taxon>
        <taxon>Neisseriales</taxon>
        <taxon>Chromobacteriaceae</taxon>
        <taxon>Vogesella</taxon>
    </lineage>
</organism>
<dbReference type="InterPro" id="IPR005119">
    <property type="entry name" value="LysR_subst-bd"/>
</dbReference>
<dbReference type="InterPro" id="IPR036388">
    <property type="entry name" value="WH-like_DNA-bd_sf"/>
</dbReference>
<dbReference type="Pfam" id="PF03466">
    <property type="entry name" value="LysR_substrate"/>
    <property type="match status" value="1"/>
</dbReference>
<keyword evidence="2" id="KW-0805">Transcription regulation</keyword>
<evidence type="ECO:0000313" key="7">
    <source>
        <dbReference type="Proteomes" id="UP001219956"/>
    </source>
</evidence>
<dbReference type="CDD" id="cd08422">
    <property type="entry name" value="PBP2_CrgA_like"/>
    <property type="match status" value="1"/>
</dbReference>
<keyword evidence="7" id="KW-1185">Reference proteome</keyword>
<protein>
    <submittedName>
        <fullName evidence="6">LysR family transcriptional regulator</fullName>
    </submittedName>
</protein>
<dbReference type="Proteomes" id="UP001219956">
    <property type="component" value="Unassembled WGS sequence"/>
</dbReference>
<name>A0ABT5J0V2_9NEIS</name>
<feature type="domain" description="HTH lysR-type" evidence="5">
    <location>
        <begin position="1"/>
        <end position="59"/>
    </location>
</feature>
<evidence type="ECO:0000259" key="5">
    <source>
        <dbReference type="PROSITE" id="PS50931"/>
    </source>
</evidence>
<evidence type="ECO:0000256" key="2">
    <source>
        <dbReference type="ARBA" id="ARBA00023015"/>
    </source>
</evidence>
<reference evidence="6 7" key="1">
    <citation type="submission" date="2023-01" db="EMBL/GenBank/DDBJ databases">
        <title>Novel species of the genus Vogesella isolated from rivers.</title>
        <authorList>
            <person name="Lu H."/>
        </authorList>
    </citation>
    <scope>NUCLEOTIDE SEQUENCE [LARGE SCALE GENOMIC DNA]</scope>
    <source>
        <strain evidence="6 7">DC21W</strain>
    </source>
</reference>